<dbReference type="Pfam" id="PF12791">
    <property type="entry name" value="RsgI_N"/>
    <property type="match status" value="1"/>
</dbReference>
<evidence type="ECO:0000256" key="2">
    <source>
        <dbReference type="ARBA" id="ARBA00022475"/>
    </source>
</evidence>
<organism evidence="9 10">
    <name type="scientific">Clostridium bovifaecis</name>
    <dbReference type="NCBI Taxonomy" id="2184719"/>
    <lineage>
        <taxon>Bacteria</taxon>
        <taxon>Bacillati</taxon>
        <taxon>Bacillota</taxon>
        <taxon>Clostridia</taxon>
        <taxon>Eubacteriales</taxon>
        <taxon>Clostridiaceae</taxon>
        <taxon>Clostridium</taxon>
    </lineage>
</organism>
<dbReference type="Pfam" id="PF23750">
    <property type="entry name" value="RsgI_M"/>
    <property type="match status" value="1"/>
</dbReference>
<dbReference type="GO" id="GO:0005886">
    <property type="term" value="C:plasma membrane"/>
    <property type="evidence" value="ECO:0007669"/>
    <property type="project" value="UniProtKB-SubCell"/>
</dbReference>
<comment type="subcellular location">
    <subcellularLocation>
        <location evidence="1">Cell membrane</location>
        <topology evidence="1">Single-pass membrane protein</topology>
    </subcellularLocation>
</comment>
<keyword evidence="4 6" id="KW-1133">Transmembrane helix</keyword>
<sequence>MKRITGVVVKVDKNYVCVRTIRGEFYNLKLQGHVPKIGDIYSAPIATSNSTVIKRLIFIGTIVILFFFGKNIYNYFAPSTTIIVNIPPTLQLKVNKWNKIVDIKATRSSGRDLIKSLSLKNKSIDKGLELVFEEAKKKNIIDKNYIDNNGTITIYIPDKAGQGIDLSSFIKYARERKVDCQVNYDGTDLLNHQF</sequence>
<keyword evidence="2" id="KW-1003">Cell membrane</keyword>
<evidence type="ECO:0008006" key="11">
    <source>
        <dbReference type="Google" id="ProtNLM"/>
    </source>
</evidence>
<dbReference type="InterPro" id="IPR024449">
    <property type="entry name" value="Anti-sigma_RsgI_N"/>
</dbReference>
<protein>
    <recommendedName>
        <fullName evidence="11">RsgI N-terminal anti-sigma domain-containing protein</fullName>
    </recommendedName>
</protein>
<keyword evidence="5 6" id="KW-0472">Membrane</keyword>
<gene>
    <name evidence="9" type="ORF">GOM49_00835</name>
</gene>
<reference evidence="9 10" key="1">
    <citation type="submission" date="2019-12" db="EMBL/GenBank/DDBJ databases">
        <title>Genome sequenceing of Clostridium bovifaecis.</title>
        <authorList>
            <person name="Yao Y."/>
        </authorList>
    </citation>
    <scope>NUCLEOTIDE SEQUENCE [LARGE SCALE GENOMIC DNA]</scope>
    <source>
        <strain evidence="9 10">BXX</strain>
    </source>
</reference>
<evidence type="ECO:0000259" key="8">
    <source>
        <dbReference type="Pfam" id="PF23750"/>
    </source>
</evidence>
<evidence type="ECO:0000256" key="3">
    <source>
        <dbReference type="ARBA" id="ARBA00022692"/>
    </source>
</evidence>
<evidence type="ECO:0000259" key="7">
    <source>
        <dbReference type="Pfam" id="PF12791"/>
    </source>
</evidence>
<name>A0A6I6EN24_9CLOT</name>
<feature type="transmembrane region" description="Helical" evidence="6">
    <location>
        <begin position="56"/>
        <end position="76"/>
    </location>
</feature>
<dbReference type="Proteomes" id="UP000422764">
    <property type="component" value="Chromosome"/>
</dbReference>
<evidence type="ECO:0000256" key="5">
    <source>
        <dbReference type="ARBA" id="ARBA00023136"/>
    </source>
</evidence>
<dbReference type="AlphaFoldDB" id="A0A6I6EN24"/>
<evidence type="ECO:0000256" key="1">
    <source>
        <dbReference type="ARBA" id="ARBA00004162"/>
    </source>
</evidence>
<dbReference type="EMBL" id="CP046522">
    <property type="protein sequence ID" value="QGU93863.1"/>
    <property type="molecule type" value="Genomic_DNA"/>
</dbReference>
<dbReference type="InterPro" id="IPR055431">
    <property type="entry name" value="RsgI_M"/>
</dbReference>
<evidence type="ECO:0000256" key="4">
    <source>
        <dbReference type="ARBA" id="ARBA00022989"/>
    </source>
</evidence>
<evidence type="ECO:0000313" key="10">
    <source>
        <dbReference type="Proteomes" id="UP000422764"/>
    </source>
</evidence>
<evidence type="ECO:0000313" key="9">
    <source>
        <dbReference type="EMBL" id="QGU93863.1"/>
    </source>
</evidence>
<keyword evidence="10" id="KW-1185">Reference proteome</keyword>
<accession>A0A6I6EN24</accession>
<evidence type="ECO:0000256" key="6">
    <source>
        <dbReference type="SAM" id="Phobius"/>
    </source>
</evidence>
<keyword evidence="3 6" id="KW-0812">Transmembrane</keyword>
<proteinExistence type="predicted"/>
<feature type="domain" description="Anti-sigma factor RsgI-like middle" evidence="8">
    <location>
        <begin position="81"/>
        <end position="154"/>
    </location>
</feature>
<feature type="domain" description="RsgI N-terminal anti-sigma" evidence="7">
    <location>
        <begin position="5"/>
        <end position="41"/>
    </location>
</feature>